<accession>A0ABN9PZU4</accession>
<evidence type="ECO:0000313" key="1">
    <source>
        <dbReference type="EMBL" id="CAK0797713.1"/>
    </source>
</evidence>
<proteinExistence type="predicted"/>
<evidence type="ECO:0000313" key="2">
    <source>
        <dbReference type="Proteomes" id="UP001189429"/>
    </source>
</evidence>
<sequence length="51" mass="5462">ELVDAEIAERLAAKALAREAGVGLAERGAAADGSMKTSDLTWDEESFRNIR</sequence>
<comment type="caution">
    <text evidence="1">The sequence shown here is derived from an EMBL/GenBank/DDBJ whole genome shotgun (WGS) entry which is preliminary data.</text>
</comment>
<keyword evidence="2" id="KW-1185">Reference proteome</keyword>
<name>A0ABN9PZU4_9DINO</name>
<protein>
    <submittedName>
        <fullName evidence="1">Uncharacterized protein</fullName>
    </submittedName>
</protein>
<gene>
    <name evidence="1" type="ORF">PCOR1329_LOCUS6716</name>
</gene>
<organism evidence="1 2">
    <name type="scientific">Prorocentrum cordatum</name>
    <dbReference type="NCBI Taxonomy" id="2364126"/>
    <lineage>
        <taxon>Eukaryota</taxon>
        <taxon>Sar</taxon>
        <taxon>Alveolata</taxon>
        <taxon>Dinophyceae</taxon>
        <taxon>Prorocentrales</taxon>
        <taxon>Prorocentraceae</taxon>
        <taxon>Prorocentrum</taxon>
    </lineage>
</organism>
<reference evidence="1" key="1">
    <citation type="submission" date="2023-10" db="EMBL/GenBank/DDBJ databases">
        <authorList>
            <person name="Chen Y."/>
            <person name="Shah S."/>
            <person name="Dougan E. K."/>
            <person name="Thang M."/>
            <person name="Chan C."/>
        </authorList>
    </citation>
    <scope>NUCLEOTIDE SEQUENCE [LARGE SCALE GENOMIC DNA]</scope>
</reference>
<feature type="non-terminal residue" evidence="1">
    <location>
        <position position="1"/>
    </location>
</feature>
<feature type="non-terminal residue" evidence="1">
    <location>
        <position position="51"/>
    </location>
</feature>
<dbReference type="EMBL" id="CAUYUJ010001803">
    <property type="protein sequence ID" value="CAK0797713.1"/>
    <property type="molecule type" value="Genomic_DNA"/>
</dbReference>
<dbReference type="Proteomes" id="UP001189429">
    <property type="component" value="Unassembled WGS sequence"/>
</dbReference>